<protein>
    <recommendedName>
        <fullName evidence="14">Major facilitator superfamily (MFS) profile domain-containing protein</fullName>
    </recommendedName>
</protein>
<organism evidence="12 13">
    <name type="scientific">Fusarium sarcochroum</name>
    <dbReference type="NCBI Taxonomy" id="1208366"/>
    <lineage>
        <taxon>Eukaryota</taxon>
        <taxon>Fungi</taxon>
        <taxon>Dikarya</taxon>
        <taxon>Ascomycota</taxon>
        <taxon>Pezizomycotina</taxon>
        <taxon>Sordariomycetes</taxon>
        <taxon>Hypocreomycetidae</taxon>
        <taxon>Hypocreales</taxon>
        <taxon>Nectriaceae</taxon>
        <taxon>Fusarium</taxon>
        <taxon>Fusarium lateritium species complex</taxon>
    </lineage>
</organism>
<dbReference type="GO" id="GO:0008270">
    <property type="term" value="F:zinc ion binding"/>
    <property type="evidence" value="ECO:0007669"/>
    <property type="project" value="InterPro"/>
</dbReference>
<evidence type="ECO:0000256" key="9">
    <source>
        <dbReference type="SAM" id="Phobius"/>
    </source>
</evidence>
<keyword evidence="2" id="KW-0813">Transport</keyword>
<keyword evidence="7" id="KW-0539">Nucleus</keyword>
<dbReference type="InterPro" id="IPR036259">
    <property type="entry name" value="MFS_trans_sf"/>
</dbReference>
<dbReference type="InterPro" id="IPR036864">
    <property type="entry name" value="Zn2-C6_fun-type_DNA-bd_sf"/>
</dbReference>
<feature type="transmembrane region" description="Helical" evidence="9">
    <location>
        <begin position="889"/>
        <end position="907"/>
    </location>
</feature>
<dbReference type="InterPro" id="IPR011701">
    <property type="entry name" value="MFS"/>
</dbReference>
<feature type="transmembrane region" description="Helical" evidence="9">
    <location>
        <begin position="1025"/>
        <end position="1046"/>
    </location>
</feature>
<dbReference type="CDD" id="cd12148">
    <property type="entry name" value="fungal_TF_MHR"/>
    <property type="match status" value="1"/>
</dbReference>
<feature type="compositionally biased region" description="Polar residues" evidence="8">
    <location>
        <begin position="84"/>
        <end position="95"/>
    </location>
</feature>
<reference evidence="12" key="1">
    <citation type="journal article" date="2020" name="BMC Genomics">
        <title>Correction to: Identification and distribution of gene clusters required for synthesis of sphingolipid metabolism inhibitors in diverse species of the filamentous fungus Fusarium.</title>
        <authorList>
            <person name="Kim H.S."/>
            <person name="Lohmar J.M."/>
            <person name="Busman M."/>
            <person name="Brown D.W."/>
            <person name="Naumann T.A."/>
            <person name="Divon H.H."/>
            <person name="Lysoe E."/>
            <person name="Uhlig S."/>
            <person name="Proctor R.H."/>
        </authorList>
    </citation>
    <scope>NUCLEOTIDE SEQUENCE</scope>
    <source>
        <strain evidence="12">NRRL 20472</strain>
    </source>
</reference>
<dbReference type="EMBL" id="JABEXW010000519">
    <property type="protein sequence ID" value="KAF4962814.1"/>
    <property type="molecule type" value="Genomic_DNA"/>
</dbReference>
<dbReference type="Proteomes" id="UP000622797">
    <property type="component" value="Unassembled WGS sequence"/>
</dbReference>
<feature type="transmembrane region" description="Helical" evidence="9">
    <location>
        <begin position="962"/>
        <end position="981"/>
    </location>
</feature>
<dbReference type="PROSITE" id="PS50850">
    <property type="entry name" value="MFS"/>
    <property type="match status" value="1"/>
</dbReference>
<feature type="transmembrane region" description="Helical" evidence="9">
    <location>
        <begin position="1282"/>
        <end position="1303"/>
    </location>
</feature>
<dbReference type="SUPFAM" id="SSF103473">
    <property type="entry name" value="MFS general substrate transporter"/>
    <property type="match status" value="1"/>
</dbReference>
<feature type="transmembrane region" description="Helical" evidence="9">
    <location>
        <begin position="1249"/>
        <end position="1270"/>
    </location>
</feature>
<feature type="region of interest" description="Disordered" evidence="8">
    <location>
        <begin position="669"/>
        <end position="701"/>
    </location>
</feature>
<evidence type="ECO:0000256" key="8">
    <source>
        <dbReference type="SAM" id="MobiDB-lite"/>
    </source>
</evidence>
<feature type="transmembrane region" description="Helical" evidence="9">
    <location>
        <begin position="993"/>
        <end position="1013"/>
    </location>
</feature>
<dbReference type="GO" id="GO:0009074">
    <property type="term" value="P:aromatic amino acid family catabolic process"/>
    <property type="evidence" value="ECO:0007669"/>
    <property type="project" value="TreeGrafter"/>
</dbReference>
<dbReference type="GO" id="GO:0022857">
    <property type="term" value="F:transmembrane transporter activity"/>
    <property type="evidence" value="ECO:0007669"/>
    <property type="project" value="InterPro"/>
</dbReference>
<dbReference type="GO" id="GO:0016020">
    <property type="term" value="C:membrane"/>
    <property type="evidence" value="ECO:0007669"/>
    <property type="project" value="UniProtKB-SubCell"/>
</dbReference>
<dbReference type="CDD" id="cd00067">
    <property type="entry name" value="GAL4"/>
    <property type="match status" value="1"/>
</dbReference>
<dbReference type="GO" id="GO:0000981">
    <property type="term" value="F:DNA-binding transcription factor activity, RNA polymerase II-specific"/>
    <property type="evidence" value="ECO:0007669"/>
    <property type="project" value="InterPro"/>
</dbReference>
<evidence type="ECO:0000256" key="6">
    <source>
        <dbReference type="ARBA" id="ARBA00023180"/>
    </source>
</evidence>
<evidence type="ECO:0000313" key="12">
    <source>
        <dbReference type="EMBL" id="KAF4962814.1"/>
    </source>
</evidence>
<dbReference type="FunFam" id="1.20.1250.20:FF:000057">
    <property type="entry name" value="MFS general substrate transporter"/>
    <property type="match status" value="1"/>
</dbReference>
<keyword evidence="6" id="KW-0325">Glycoprotein</keyword>
<feature type="region of interest" description="Disordered" evidence="8">
    <location>
        <begin position="812"/>
        <end position="833"/>
    </location>
</feature>
<keyword evidence="4 9" id="KW-1133">Transmembrane helix</keyword>
<dbReference type="PANTHER" id="PTHR31644">
    <property type="entry name" value="TRANSCRIPTIONAL ACTIVATOR ARO80-RELATED"/>
    <property type="match status" value="1"/>
</dbReference>
<proteinExistence type="predicted"/>
<feature type="transmembrane region" description="Helical" evidence="9">
    <location>
        <begin position="1190"/>
        <end position="1210"/>
    </location>
</feature>
<accession>A0A8H4TRY2</accession>
<evidence type="ECO:0000313" key="13">
    <source>
        <dbReference type="Proteomes" id="UP000622797"/>
    </source>
</evidence>
<evidence type="ECO:0000256" key="3">
    <source>
        <dbReference type="ARBA" id="ARBA00022692"/>
    </source>
</evidence>
<dbReference type="PANTHER" id="PTHR31644:SF3">
    <property type="entry name" value="ZN(II)2CYS6 TRANSCRIPTION FACTOR (EUROFUNG)"/>
    <property type="match status" value="1"/>
</dbReference>
<dbReference type="InterPro" id="IPR020846">
    <property type="entry name" value="MFS_dom"/>
</dbReference>
<dbReference type="InterPro" id="IPR001138">
    <property type="entry name" value="Zn2Cys6_DnaBD"/>
</dbReference>
<dbReference type="OrthoDB" id="2262349at2759"/>
<dbReference type="InterPro" id="IPR052780">
    <property type="entry name" value="AAA_Catabolism_Regulators"/>
</dbReference>
<feature type="compositionally biased region" description="Polar residues" evidence="8">
    <location>
        <begin position="813"/>
        <end position="828"/>
    </location>
</feature>
<evidence type="ECO:0000256" key="1">
    <source>
        <dbReference type="ARBA" id="ARBA00004141"/>
    </source>
</evidence>
<dbReference type="SUPFAM" id="SSF57701">
    <property type="entry name" value="Zn2/Cys6 DNA-binding domain"/>
    <property type="match status" value="1"/>
</dbReference>
<feature type="transmembrane region" description="Helical" evidence="9">
    <location>
        <begin position="1058"/>
        <end position="1078"/>
    </location>
</feature>
<dbReference type="Pfam" id="PF07690">
    <property type="entry name" value="MFS_1"/>
    <property type="match status" value="1"/>
</dbReference>
<gene>
    <name evidence="12" type="ORF">FSARC_9121</name>
</gene>
<feature type="domain" description="Major facilitator superfamily (MFS) profile" evidence="11">
    <location>
        <begin position="897"/>
        <end position="1308"/>
    </location>
</feature>
<comment type="subcellular location">
    <subcellularLocation>
        <location evidence="1">Membrane</location>
        <topology evidence="1">Multi-pass membrane protein</topology>
    </subcellularLocation>
</comment>
<dbReference type="PROSITE" id="PS00463">
    <property type="entry name" value="ZN2_CY6_FUNGAL_1"/>
    <property type="match status" value="1"/>
</dbReference>
<dbReference type="SMART" id="SM00066">
    <property type="entry name" value="GAL4"/>
    <property type="match status" value="1"/>
</dbReference>
<name>A0A8H4TRY2_9HYPO</name>
<keyword evidence="3 9" id="KW-0812">Transmembrane</keyword>
<keyword evidence="13" id="KW-1185">Reference proteome</keyword>
<dbReference type="Gene3D" id="4.10.240.10">
    <property type="entry name" value="Zn(2)-C6 fungal-type DNA-binding domain"/>
    <property type="match status" value="1"/>
</dbReference>
<dbReference type="FunFam" id="1.20.1250.20:FF:000013">
    <property type="entry name" value="MFS general substrate transporter"/>
    <property type="match status" value="1"/>
</dbReference>
<evidence type="ECO:0000259" key="10">
    <source>
        <dbReference type="PROSITE" id="PS50048"/>
    </source>
</evidence>
<evidence type="ECO:0000256" key="5">
    <source>
        <dbReference type="ARBA" id="ARBA00023136"/>
    </source>
</evidence>
<dbReference type="GO" id="GO:0005634">
    <property type="term" value="C:nucleus"/>
    <property type="evidence" value="ECO:0007669"/>
    <property type="project" value="TreeGrafter"/>
</dbReference>
<feature type="domain" description="Zn(2)-C6 fungal-type" evidence="10">
    <location>
        <begin position="19"/>
        <end position="50"/>
    </location>
</feature>
<dbReference type="PROSITE" id="PS50048">
    <property type="entry name" value="ZN2_CY6_FUNGAL_2"/>
    <property type="match status" value="1"/>
</dbReference>
<reference evidence="12" key="2">
    <citation type="submission" date="2020-05" db="EMBL/GenBank/DDBJ databases">
        <authorList>
            <person name="Kim H.-S."/>
            <person name="Proctor R.H."/>
            <person name="Brown D.W."/>
        </authorList>
    </citation>
    <scope>NUCLEOTIDE SEQUENCE</scope>
    <source>
        <strain evidence="12">NRRL 20472</strain>
    </source>
</reference>
<sequence length="1323" mass="146649">MESPENPSNTRLFKRSYVACVSCRARKSRCVIKDNPPCAKCAREHRECRFDHRPRAPKHRDAPKWTHGDTVAMETEATASQNILPQDTQPGNLSPQDAPGFDPSPNSSTHPLYDRVQSTIVTGTNDALDFLSNAAGQRHSIAGSTPSQAHPLTSNVQSGGPKVISGGYNGVGFTITALSEPDDTCLDMWDKCRFVRQGWFTAQEAVTYIDLFFEKLAPLTPVVLDQFHSHAAHSHLVYEEAMLCCTLLMISSRFFKLPGAGGTSRSHYVHQRLWNHCEVLIRRILLGQEKTSTSQTRTIGTIESLLLISDWHPRTLHLPPETDGWDGLLITPAYDRVNRKHVDNEVPLIRWREDVFEPAKRANRMSWMLLGMANNLAYELGVLSTQQGDTAQSTDRGVLRSRRAQKLLYVYVTQTATRLNYPSVFPESISVTASHLPVQSTSEPAYRSWVTYMDLSLGLTQLSRTASSMFFHSAAHLQSQVLGDHYVDLLEHFSLSLSKWQEKFDVTSQYVTEPLRDTLSIEFHHLKACTGAISIQAVVARASSAGFAAATTNPDEVLSAFITPKDARFLQEVISDTKKVLHIATMSDFKNQLPYAPARVKISVISSSVFLLKALSVGSTYTDVNDALYTLDRCTSTLKSSPADDMDFALRYADLIEKHTAQFRAHLTQIRSQSSGDQSGRTSLPGSASQAENGADGSVSYLSSLDPQQLEEGGNFMNFDVGDTWVSLPFDSSIAPFGEGCDQVALGLDIPDIPWPYRPVGIRPYPMNKGGNARGVKAMAISATNSRVQLEVSGTSIIAMFQSLEHSKKDFSLDSTNDMAPQSTTPENTPGGEFYQMSEALDKTQTGQQTLDVEEKGQCHHLEKHDTQIFAATDGTGAHKKTDPAEIKLVRKLDFIILPMLWIMYWFNYLDRNAITVARLDDLEKELGLSSTQYQTCVSILFVGYILGQIPSNMLMTRIRPSLYMSGAMCLWAVVSTLTAICHDFKGLLLTRFFLGVTEAPFYPGALYMLSIFYTRKEIATRISILFTANICGTAFAGLIAIGVFQMSGVAGLSGWRWLFILQGIITFAISLSSAWILPDEPLNTRWLTEEERQLAHDRIAADTVQIQTNTTTFAGLIDACKDPRLWVLVFMQHFHMAASNFKNFFPTIVGTLGFDRNTTLALTCPPYLVSGIVCIAWAANSGRMNERTWHITIAKVMAVFGFVLACTVHNTGARYFAMCVFASGVYACNSVILGWVASTCGQTKEKKAISLALANTVATLGPIYTPYLWPSTDGPMYPVAMSSSAAFSAASAVLAWVLRWMLIRENRKIRRSNNEERLFYAY</sequence>
<evidence type="ECO:0000256" key="4">
    <source>
        <dbReference type="ARBA" id="ARBA00022989"/>
    </source>
</evidence>
<feature type="transmembrane region" description="Helical" evidence="9">
    <location>
        <begin position="1216"/>
        <end position="1237"/>
    </location>
</feature>
<evidence type="ECO:0000256" key="7">
    <source>
        <dbReference type="ARBA" id="ARBA00023242"/>
    </source>
</evidence>
<keyword evidence="5 9" id="KW-0472">Membrane</keyword>
<evidence type="ECO:0000256" key="2">
    <source>
        <dbReference type="ARBA" id="ARBA00022448"/>
    </source>
</evidence>
<feature type="compositionally biased region" description="Polar residues" evidence="8">
    <location>
        <begin position="669"/>
        <end position="692"/>
    </location>
</feature>
<evidence type="ECO:0008006" key="14">
    <source>
        <dbReference type="Google" id="ProtNLM"/>
    </source>
</evidence>
<evidence type="ECO:0000259" key="11">
    <source>
        <dbReference type="PROSITE" id="PS50850"/>
    </source>
</evidence>
<dbReference type="Gene3D" id="1.20.1250.20">
    <property type="entry name" value="MFS general substrate transporter like domains"/>
    <property type="match status" value="2"/>
</dbReference>
<feature type="region of interest" description="Disordered" evidence="8">
    <location>
        <begin position="84"/>
        <end position="112"/>
    </location>
</feature>
<comment type="caution">
    <text evidence="12">The sequence shown here is derived from an EMBL/GenBank/DDBJ whole genome shotgun (WGS) entry which is preliminary data.</text>
</comment>
<dbReference type="GO" id="GO:0045944">
    <property type="term" value="P:positive regulation of transcription by RNA polymerase II"/>
    <property type="evidence" value="ECO:0007669"/>
    <property type="project" value="TreeGrafter"/>
</dbReference>